<evidence type="ECO:0000313" key="2">
    <source>
        <dbReference type="EMBL" id="TGO45085.1"/>
    </source>
</evidence>
<dbReference type="PANTHER" id="PTHR24148">
    <property type="entry name" value="ANKYRIN REPEAT DOMAIN-CONTAINING PROTEIN 39 HOMOLOG-RELATED"/>
    <property type="match status" value="1"/>
</dbReference>
<gene>
    <name evidence="2" type="ORF">BCON_0424g00020</name>
</gene>
<dbReference type="InterPro" id="IPR010730">
    <property type="entry name" value="HET"/>
</dbReference>
<accession>A0A4Z1H8B6</accession>
<dbReference type="EMBL" id="PQXN01000422">
    <property type="protein sequence ID" value="TGO45085.1"/>
    <property type="molecule type" value="Genomic_DNA"/>
</dbReference>
<keyword evidence="3" id="KW-1185">Reference proteome</keyword>
<protein>
    <recommendedName>
        <fullName evidence="1">Heterokaryon incompatibility domain-containing protein</fullName>
    </recommendedName>
</protein>
<comment type="caution">
    <text evidence="2">The sequence shown here is derived from an EMBL/GenBank/DDBJ whole genome shotgun (WGS) entry which is preliminary data.</text>
</comment>
<organism evidence="2 3">
    <name type="scientific">Botryotinia convoluta</name>
    <dbReference type="NCBI Taxonomy" id="54673"/>
    <lineage>
        <taxon>Eukaryota</taxon>
        <taxon>Fungi</taxon>
        <taxon>Dikarya</taxon>
        <taxon>Ascomycota</taxon>
        <taxon>Pezizomycotina</taxon>
        <taxon>Leotiomycetes</taxon>
        <taxon>Helotiales</taxon>
        <taxon>Sclerotiniaceae</taxon>
        <taxon>Botryotinia</taxon>
    </lineage>
</organism>
<dbReference type="PANTHER" id="PTHR24148:SF73">
    <property type="entry name" value="HET DOMAIN PROTEIN (AFU_ORTHOLOGUE AFUA_8G01020)"/>
    <property type="match status" value="1"/>
</dbReference>
<feature type="domain" description="Heterokaryon incompatibility" evidence="1">
    <location>
        <begin position="52"/>
        <end position="205"/>
    </location>
</feature>
<dbReference type="AlphaFoldDB" id="A0A4Z1H8B6"/>
<evidence type="ECO:0000313" key="3">
    <source>
        <dbReference type="Proteomes" id="UP000297527"/>
    </source>
</evidence>
<dbReference type="Pfam" id="PF06985">
    <property type="entry name" value="HET"/>
    <property type="match status" value="1"/>
</dbReference>
<sequence>MANNRYQYKTLTEHDSIRLLVLPPSVDTTADIHCDLLTTTLIEWQNDMFNSYTALSYVWGDTKNKKMIYINNEVFEVTTNLDSALRDIRDPLRERYLWIDAICINQADKTERSKQVSQMAKIYQVARHTIIYLGESTESSTELLGAISRGYNRIPNPLETAATDMLALFFNDITFYTTEKYHRAQNMFWEILERPWFTRIWVLQELLFSVEPWVQCGRIRVRWEQLFQVIETISISSFASSRPPESYNRFVAMDRRRDLFNPRRKPSKVSAEDLLDLLTDRRGLGVSDSRDMLFAHKGILQGSPDINSFGNMELTVDYFKRKEDVFIDLVRYCVDTSPYGRTLEVLSYVEGGNVCCREGETLNLPSWTPDWTLKGCSRPHRRLREMTQGRRDDELLKRFKETPWLYKTSYLWRNASLISTGWWVGSIKKVSNVITPAQAGWSLRKEDIILSLQPSTMHNVLWTQALTKLYNHWCGLLKPLWCDTNLTEPPPEIFSRSPRLTDLFIKPDLNVQMLDKIAKKLLWYTLYSPTTEIAFQKITECAKALRSTLSVILLAHAVIDQGEKAERICSEVLYNRKFATLDNGTLVLVPATAMEGDIVCLLAPDSTTHFVLRPKCERSAALERENRPLFDAVLGTSKHTYSEYKFVGECHIDTPCEDVKERAIHPAIAEAHMHLVECHHDQKDGYGSRFEIFPMS</sequence>
<name>A0A4Z1H8B6_9HELO</name>
<proteinExistence type="predicted"/>
<evidence type="ECO:0000259" key="1">
    <source>
        <dbReference type="Pfam" id="PF06985"/>
    </source>
</evidence>
<dbReference type="Proteomes" id="UP000297527">
    <property type="component" value="Unassembled WGS sequence"/>
</dbReference>
<reference evidence="2 3" key="1">
    <citation type="submission" date="2017-12" db="EMBL/GenBank/DDBJ databases">
        <title>Comparative genomics of Botrytis spp.</title>
        <authorList>
            <person name="Valero-Jimenez C.A."/>
            <person name="Tapia P."/>
            <person name="Veloso J."/>
            <person name="Silva-Moreno E."/>
            <person name="Staats M."/>
            <person name="Valdes J.H."/>
            <person name="Van Kan J.A.L."/>
        </authorList>
    </citation>
    <scope>NUCLEOTIDE SEQUENCE [LARGE SCALE GENOMIC DNA]</scope>
    <source>
        <strain evidence="2 3">MUCL11595</strain>
    </source>
</reference>
<dbReference type="InterPro" id="IPR052895">
    <property type="entry name" value="HetReg/Transcr_Mod"/>
</dbReference>
<dbReference type="OrthoDB" id="2157530at2759"/>